<keyword evidence="4" id="KW-1185">Reference proteome</keyword>
<dbReference type="InterPro" id="IPR027417">
    <property type="entry name" value="P-loop_NTPase"/>
</dbReference>
<dbReference type="PROSITE" id="PS51419">
    <property type="entry name" value="RAB"/>
    <property type="match status" value="1"/>
</dbReference>
<dbReference type="InterPro" id="IPR050227">
    <property type="entry name" value="Rab"/>
</dbReference>
<sequence>MYCQKVCLIGASAVGKTSLVRHFVDGIFADKYLTTIGVKIDKHQVVTKQGEVQLLIWDIEGTDRFCGFNTRYLNGANAYIVVLDQSRPKSAVDALTLLSMAKDYSDAPAYLAINKSDLNGQLSQDLHAQLENAGFAQVINTSAKTGENVEQLFRSIAEQEVVR</sequence>
<proteinExistence type="predicted"/>
<dbReference type="PANTHER" id="PTHR47977">
    <property type="entry name" value="RAS-RELATED PROTEIN RAB"/>
    <property type="match status" value="1"/>
</dbReference>
<protein>
    <submittedName>
        <fullName evidence="3">GTP-binding protein</fullName>
    </submittedName>
</protein>
<organism evidence="3 4">
    <name type="scientific">Thalassotalea euphylliae</name>
    <dbReference type="NCBI Taxonomy" id="1655234"/>
    <lineage>
        <taxon>Bacteria</taxon>
        <taxon>Pseudomonadati</taxon>
        <taxon>Pseudomonadota</taxon>
        <taxon>Gammaproteobacteria</taxon>
        <taxon>Alteromonadales</taxon>
        <taxon>Colwelliaceae</taxon>
        <taxon>Thalassotalea</taxon>
    </lineage>
</organism>
<evidence type="ECO:0000256" key="2">
    <source>
        <dbReference type="ARBA" id="ARBA00023134"/>
    </source>
</evidence>
<dbReference type="GO" id="GO:0003924">
    <property type="term" value="F:GTPase activity"/>
    <property type="evidence" value="ECO:0007669"/>
    <property type="project" value="InterPro"/>
</dbReference>
<dbReference type="SMART" id="SM00175">
    <property type="entry name" value="RAB"/>
    <property type="match status" value="1"/>
</dbReference>
<comment type="caution">
    <text evidence="3">The sequence shown here is derived from an EMBL/GenBank/DDBJ whole genome shotgun (WGS) entry which is preliminary data.</text>
</comment>
<accession>A0A3E0U0E4</accession>
<gene>
    <name evidence="3" type="ORF">DXX94_06575</name>
</gene>
<dbReference type="InterPro" id="IPR005225">
    <property type="entry name" value="Small_GTP-bd"/>
</dbReference>
<dbReference type="FunFam" id="3.40.50.300:FF:001447">
    <property type="entry name" value="Ras-related protein Rab-1B"/>
    <property type="match status" value="1"/>
</dbReference>
<dbReference type="SMART" id="SM00173">
    <property type="entry name" value="RAS"/>
    <property type="match status" value="1"/>
</dbReference>
<dbReference type="PRINTS" id="PR00449">
    <property type="entry name" value="RASTRNSFRMNG"/>
</dbReference>
<dbReference type="Pfam" id="PF00071">
    <property type="entry name" value="Ras"/>
    <property type="match status" value="1"/>
</dbReference>
<keyword evidence="1" id="KW-0547">Nucleotide-binding</keyword>
<dbReference type="RefSeq" id="WP_116014680.1">
    <property type="nucleotide sequence ID" value="NZ_QUOT01000001.1"/>
</dbReference>
<name>A0A3E0U0E4_9GAMM</name>
<dbReference type="NCBIfam" id="TIGR00231">
    <property type="entry name" value="small_GTP"/>
    <property type="match status" value="1"/>
</dbReference>
<dbReference type="Gene3D" id="3.40.50.300">
    <property type="entry name" value="P-loop containing nucleotide triphosphate hydrolases"/>
    <property type="match status" value="1"/>
</dbReference>
<evidence type="ECO:0000313" key="3">
    <source>
        <dbReference type="EMBL" id="REL30398.1"/>
    </source>
</evidence>
<dbReference type="AlphaFoldDB" id="A0A3E0U0E4"/>
<dbReference type="Proteomes" id="UP000256899">
    <property type="component" value="Unassembled WGS sequence"/>
</dbReference>
<evidence type="ECO:0000313" key="4">
    <source>
        <dbReference type="Proteomes" id="UP000256899"/>
    </source>
</evidence>
<dbReference type="SUPFAM" id="SSF52540">
    <property type="entry name" value="P-loop containing nucleoside triphosphate hydrolases"/>
    <property type="match status" value="1"/>
</dbReference>
<evidence type="ECO:0000256" key="1">
    <source>
        <dbReference type="ARBA" id="ARBA00022741"/>
    </source>
</evidence>
<keyword evidence="2" id="KW-0342">GTP-binding</keyword>
<dbReference type="GO" id="GO:0005525">
    <property type="term" value="F:GTP binding"/>
    <property type="evidence" value="ECO:0007669"/>
    <property type="project" value="UniProtKB-KW"/>
</dbReference>
<dbReference type="CDD" id="cd00154">
    <property type="entry name" value="Rab"/>
    <property type="match status" value="1"/>
</dbReference>
<reference evidence="4" key="1">
    <citation type="submission" date="2018-08" db="EMBL/GenBank/DDBJ databases">
        <title>Thalassotalea euphylliae genome.</title>
        <authorList>
            <person name="Summers S."/>
            <person name="Rice S.A."/>
            <person name="Freckelton M.L."/>
            <person name="Nedved B.T."/>
            <person name="Hadfield M.G."/>
        </authorList>
    </citation>
    <scope>NUCLEOTIDE SEQUENCE [LARGE SCALE GENOMIC DNA]</scope>
    <source>
        <strain evidence="4">H3</strain>
    </source>
</reference>
<dbReference type="InterPro" id="IPR001806">
    <property type="entry name" value="Small_GTPase"/>
</dbReference>
<dbReference type="EMBL" id="QUOT01000001">
    <property type="protein sequence ID" value="REL30398.1"/>
    <property type="molecule type" value="Genomic_DNA"/>
</dbReference>